<dbReference type="Proteomes" id="UP001500503">
    <property type="component" value="Unassembled WGS sequence"/>
</dbReference>
<reference evidence="2" key="1">
    <citation type="journal article" date="2019" name="Int. J. Syst. Evol. Microbiol.">
        <title>The Global Catalogue of Microorganisms (GCM) 10K type strain sequencing project: providing services to taxonomists for standard genome sequencing and annotation.</title>
        <authorList>
            <consortium name="The Broad Institute Genomics Platform"/>
            <consortium name="The Broad Institute Genome Sequencing Center for Infectious Disease"/>
            <person name="Wu L."/>
            <person name="Ma J."/>
        </authorList>
    </citation>
    <scope>NUCLEOTIDE SEQUENCE [LARGE SCALE GENOMIC DNA]</scope>
    <source>
        <strain evidence="2">JCM 17933</strain>
    </source>
</reference>
<evidence type="ECO:0000313" key="1">
    <source>
        <dbReference type="EMBL" id="GAA4481511.1"/>
    </source>
</evidence>
<dbReference type="EMBL" id="BAABHF010000002">
    <property type="protein sequence ID" value="GAA4481511.1"/>
    <property type="molecule type" value="Genomic_DNA"/>
</dbReference>
<protein>
    <submittedName>
        <fullName evidence="1">Uncharacterized protein</fullName>
    </submittedName>
</protein>
<accession>A0ABP8P772</accession>
<gene>
    <name evidence="1" type="ORF">GCM10023191_000560</name>
</gene>
<name>A0ABP8P772_9ACTN</name>
<evidence type="ECO:0000313" key="2">
    <source>
        <dbReference type="Proteomes" id="UP001500503"/>
    </source>
</evidence>
<sequence length="61" mass="6451">MGILVVVASPFATCADTAGDQADVGREKGVREVAFYLCFVPEGRPVTVRTLIGVAGRTWPV</sequence>
<comment type="caution">
    <text evidence="1">The sequence shown here is derived from an EMBL/GenBank/DDBJ whole genome shotgun (WGS) entry which is preliminary data.</text>
</comment>
<organism evidence="1 2">
    <name type="scientific">Actinoallomurus oryzae</name>
    <dbReference type="NCBI Taxonomy" id="502180"/>
    <lineage>
        <taxon>Bacteria</taxon>
        <taxon>Bacillati</taxon>
        <taxon>Actinomycetota</taxon>
        <taxon>Actinomycetes</taxon>
        <taxon>Streptosporangiales</taxon>
        <taxon>Thermomonosporaceae</taxon>
        <taxon>Actinoallomurus</taxon>
    </lineage>
</organism>
<proteinExistence type="predicted"/>
<keyword evidence="2" id="KW-1185">Reference proteome</keyword>